<proteinExistence type="predicted"/>
<gene>
    <name evidence="1" type="ORF">FRC54_08730</name>
</gene>
<evidence type="ECO:0000313" key="2">
    <source>
        <dbReference type="Proteomes" id="UP000460257"/>
    </source>
</evidence>
<evidence type="ECO:0008006" key="3">
    <source>
        <dbReference type="Google" id="ProtNLM"/>
    </source>
</evidence>
<keyword evidence="2" id="KW-1185">Reference proteome</keyword>
<reference evidence="1" key="1">
    <citation type="journal article" date="2020" name="Appl. Environ. Microbiol.">
        <title>Medium-Chain Fatty Acid Synthesis by 'Candidatus Weimeria bifida' gen. nov., sp. nov., and 'Candidatus Pseudoramibacter fermentans' sp. nov.</title>
        <authorList>
            <person name="Scarborough M.J."/>
            <person name="Myers K.S."/>
            <person name="Donohue T.J."/>
            <person name="Noguera D.R."/>
        </authorList>
    </citation>
    <scope>NUCLEOTIDE SEQUENCE</scope>
    <source>
        <strain evidence="1">LCO1.1</strain>
    </source>
</reference>
<name>A0A6N7J2Y8_9FIRM</name>
<sequence>MMKRRELKKYSEKNNIPFSQVLGWYVVGLLMYLTEKAGFNKNLVVIEPYSLDPKQDLHILEQGIACYYVEDERIKPRDGFVPGCAYTRDFLARLLLKIQSNAMKEDYPLIIKTGRGSLTEIYYDDMYVPIEIRVRPKSDFYPEMTSYKFFDPEIDHVDLRVYPKESQAADYILEIMEKLELINEMEVYLYLYWFLKSTLLSARDVCQAVEEERDPDKSLSWHTYEIFSTYSENKFMKKKWKVLLRRHKIKEPTWEDTMDLLKKFIGPVWASITKGSLYFGDWMPELGRYLE</sequence>
<protein>
    <recommendedName>
        <fullName evidence="3">Nucleotidyl transferase AbiEii/AbiGii toxin family protein</fullName>
    </recommendedName>
</protein>
<organism evidence="1 2">
    <name type="scientific">Candidatus Weimeria bifida</name>
    <dbReference type="NCBI Taxonomy" id="2599074"/>
    <lineage>
        <taxon>Bacteria</taxon>
        <taxon>Bacillati</taxon>
        <taxon>Bacillota</taxon>
        <taxon>Clostridia</taxon>
        <taxon>Lachnospirales</taxon>
        <taxon>Lachnospiraceae</taxon>
        <taxon>Candidatus Weimeria</taxon>
    </lineage>
</organism>
<evidence type="ECO:0000313" key="1">
    <source>
        <dbReference type="EMBL" id="MQN01970.1"/>
    </source>
</evidence>
<dbReference type="AlphaFoldDB" id="A0A6N7J2Y8"/>
<dbReference type="Proteomes" id="UP000460257">
    <property type="component" value="Unassembled WGS sequence"/>
</dbReference>
<accession>A0A6N7J2Y8</accession>
<comment type="caution">
    <text evidence="1">The sequence shown here is derived from an EMBL/GenBank/DDBJ whole genome shotgun (WGS) entry which is preliminary data.</text>
</comment>
<dbReference type="EMBL" id="VOGC01000007">
    <property type="protein sequence ID" value="MQN01970.1"/>
    <property type="molecule type" value="Genomic_DNA"/>
</dbReference>